<keyword evidence="5" id="KW-0808">Transferase</keyword>
<evidence type="ECO:0000256" key="7">
    <source>
        <dbReference type="ARBA" id="ARBA00023012"/>
    </source>
</evidence>
<evidence type="ECO:0000259" key="11">
    <source>
        <dbReference type="PROSITE" id="PS50885"/>
    </source>
</evidence>
<dbReference type="Gene3D" id="6.10.340.10">
    <property type="match status" value="1"/>
</dbReference>
<dbReference type="GO" id="GO:0005886">
    <property type="term" value="C:plasma membrane"/>
    <property type="evidence" value="ECO:0007669"/>
    <property type="project" value="TreeGrafter"/>
</dbReference>
<keyword evidence="6 12" id="KW-0418">Kinase</keyword>
<dbReference type="GO" id="GO:0004721">
    <property type="term" value="F:phosphoprotein phosphatase activity"/>
    <property type="evidence" value="ECO:0007669"/>
    <property type="project" value="TreeGrafter"/>
</dbReference>
<comment type="subcellular location">
    <subcellularLocation>
        <location evidence="2">Membrane</location>
    </subcellularLocation>
</comment>
<evidence type="ECO:0000313" key="12">
    <source>
        <dbReference type="EMBL" id="HIX72527.1"/>
    </source>
</evidence>
<dbReference type="FunFam" id="1.10.287.130:FF:000001">
    <property type="entry name" value="Two-component sensor histidine kinase"/>
    <property type="match status" value="1"/>
</dbReference>
<evidence type="ECO:0000256" key="3">
    <source>
        <dbReference type="ARBA" id="ARBA00012438"/>
    </source>
</evidence>
<evidence type="ECO:0000256" key="8">
    <source>
        <dbReference type="SAM" id="Coils"/>
    </source>
</evidence>
<dbReference type="SMART" id="SM00304">
    <property type="entry name" value="HAMP"/>
    <property type="match status" value="1"/>
</dbReference>
<accession>A0A9D1X469</accession>
<keyword evidence="8" id="KW-0175">Coiled coil</keyword>
<dbReference type="PROSITE" id="PS50109">
    <property type="entry name" value="HIS_KIN"/>
    <property type="match status" value="1"/>
</dbReference>
<dbReference type="InterPro" id="IPR003594">
    <property type="entry name" value="HATPase_dom"/>
</dbReference>
<dbReference type="AlphaFoldDB" id="A0A9D1X469"/>
<reference evidence="12" key="2">
    <citation type="submission" date="2021-04" db="EMBL/GenBank/DDBJ databases">
        <authorList>
            <person name="Gilroy R."/>
        </authorList>
    </citation>
    <scope>NUCLEOTIDE SEQUENCE</scope>
    <source>
        <strain evidence="12">ChiSxjej3B15-1167</strain>
    </source>
</reference>
<reference evidence="12" key="1">
    <citation type="journal article" date="2021" name="PeerJ">
        <title>Extensive microbial diversity within the chicken gut microbiome revealed by metagenomics and culture.</title>
        <authorList>
            <person name="Gilroy R."/>
            <person name="Ravi A."/>
            <person name="Getino M."/>
            <person name="Pursley I."/>
            <person name="Horton D.L."/>
            <person name="Alikhan N.F."/>
            <person name="Baker D."/>
            <person name="Gharbi K."/>
            <person name="Hall N."/>
            <person name="Watson M."/>
            <person name="Adriaenssens E.M."/>
            <person name="Foster-Nyarko E."/>
            <person name="Jarju S."/>
            <person name="Secka A."/>
            <person name="Antonio M."/>
            <person name="Oren A."/>
            <person name="Chaudhuri R.R."/>
            <person name="La Ragione R."/>
            <person name="Hildebrand F."/>
            <person name="Pallen M.J."/>
        </authorList>
    </citation>
    <scope>NUCLEOTIDE SEQUENCE</scope>
    <source>
        <strain evidence="12">ChiSxjej3B15-1167</strain>
    </source>
</reference>
<feature type="domain" description="HAMP" evidence="11">
    <location>
        <begin position="125"/>
        <end position="177"/>
    </location>
</feature>
<dbReference type="GO" id="GO:0000155">
    <property type="term" value="F:phosphorelay sensor kinase activity"/>
    <property type="evidence" value="ECO:0007669"/>
    <property type="project" value="InterPro"/>
</dbReference>
<dbReference type="EMBL" id="DXEQ01000166">
    <property type="protein sequence ID" value="HIX72527.1"/>
    <property type="molecule type" value="Genomic_DNA"/>
</dbReference>
<gene>
    <name evidence="12" type="ORF">H9849_05850</name>
</gene>
<dbReference type="InterPro" id="IPR036890">
    <property type="entry name" value="HATPase_C_sf"/>
</dbReference>
<dbReference type="CDD" id="cd06225">
    <property type="entry name" value="HAMP"/>
    <property type="match status" value="1"/>
</dbReference>
<dbReference type="Pfam" id="PF02518">
    <property type="entry name" value="HATPase_c"/>
    <property type="match status" value="1"/>
</dbReference>
<evidence type="ECO:0000256" key="2">
    <source>
        <dbReference type="ARBA" id="ARBA00004370"/>
    </source>
</evidence>
<dbReference type="Proteomes" id="UP000886805">
    <property type="component" value="Unassembled WGS sequence"/>
</dbReference>
<dbReference type="InterPro" id="IPR050351">
    <property type="entry name" value="BphY/WalK/GraS-like"/>
</dbReference>
<comment type="caution">
    <text evidence="12">The sequence shown here is derived from an EMBL/GenBank/DDBJ whole genome shotgun (WGS) entry which is preliminary data.</text>
</comment>
<dbReference type="SMART" id="SM00387">
    <property type="entry name" value="HATPase_c"/>
    <property type="match status" value="1"/>
</dbReference>
<dbReference type="SUPFAM" id="SSF55874">
    <property type="entry name" value="ATPase domain of HSP90 chaperone/DNA topoisomerase II/histidine kinase"/>
    <property type="match status" value="1"/>
</dbReference>
<feature type="domain" description="Histidine kinase" evidence="10">
    <location>
        <begin position="206"/>
        <end position="422"/>
    </location>
</feature>
<dbReference type="PROSITE" id="PS50885">
    <property type="entry name" value="HAMP"/>
    <property type="match status" value="1"/>
</dbReference>
<proteinExistence type="predicted"/>
<dbReference type="InterPro" id="IPR036097">
    <property type="entry name" value="HisK_dim/P_sf"/>
</dbReference>
<keyword evidence="7" id="KW-0902">Two-component regulatory system</keyword>
<dbReference type="Gene3D" id="3.30.565.10">
    <property type="entry name" value="Histidine kinase-like ATPase, C-terminal domain"/>
    <property type="match status" value="1"/>
</dbReference>
<evidence type="ECO:0000256" key="1">
    <source>
        <dbReference type="ARBA" id="ARBA00000085"/>
    </source>
</evidence>
<feature type="transmembrane region" description="Helical" evidence="9">
    <location>
        <begin position="104"/>
        <end position="124"/>
    </location>
</feature>
<dbReference type="EC" id="2.7.13.3" evidence="3"/>
<dbReference type="Pfam" id="PF00512">
    <property type="entry name" value="HisKA"/>
    <property type="match status" value="1"/>
</dbReference>
<evidence type="ECO:0000256" key="5">
    <source>
        <dbReference type="ARBA" id="ARBA00022679"/>
    </source>
</evidence>
<feature type="coiled-coil region" evidence="8">
    <location>
        <begin position="165"/>
        <end position="196"/>
    </location>
</feature>
<organism evidence="12 13">
    <name type="scientific">Candidatus Anaerobutyricum stercoripullorum</name>
    <dbReference type="NCBI Taxonomy" id="2838456"/>
    <lineage>
        <taxon>Bacteria</taxon>
        <taxon>Bacillati</taxon>
        <taxon>Bacillota</taxon>
        <taxon>Clostridia</taxon>
        <taxon>Lachnospirales</taxon>
        <taxon>Lachnospiraceae</taxon>
        <taxon>Anaerobutyricum</taxon>
    </lineage>
</organism>
<evidence type="ECO:0000313" key="13">
    <source>
        <dbReference type="Proteomes" id="UP000886805"/>
    </source>
</evidence>
<evidence type="ECO:0000256" key="9">
    <source>
        <dbReference type="SAM" id="Phobius"/>
    </source>
</evidence>
<dbReference type="SMART" id="SM00388">
    <property type="entry name" value="HisKA"/>
    <property type="match status" value="1"/>
</dbReference>
<name>A0A9D1X469_9FIRM</name>
<dbReference type="PANTHER" id="PTHR45453">
    <property type="entry name" value="PHOSPHATE REGULON SENSOR PROTEIN PHOR"/>
    <property type="match status" value="1"/>
</dbReference>
<sequence>MDGSDTYEEILGYLDQIRSQVILGRQEGIFDDYARRRKLLPWAQEDVDNFITLIEKGYFVTQLKDQATGQQGIYLFGFTDDNYLIAMRVSLESIQASAQISSRFLAYMGFCGILIGSVIIFFVSTRFTRPIKDMAVVANRMSHLDFDAKVHVDTGDELEVLGNSMNQMSEKLESTIADLKAANLELQKDIEKKEQIDEMRKEFLSHVSHELKTPIALIQGYAEGLKENITEDEESRDFYCDVIADEAQKMNNMVKKLLTLNQIEFGNQQLNMQRFDICQMITNKLASTQILFMKKNNTVIFEEEGPVYVWADEFMIEEVFSNYLSNALNHVFQDGTIRIWFEKREKDLRVHVYNDGNPIPEKDLDKLWIKFYKVDKARTREYGGSGIGLSIVAATMHAHGKQFGVSNQEGGVDFYFDLDCGS</sequence>
<keyword evidence="9" id="KW-0812">Transmembrane</keyword>
<dbReference type="Pfam" id="PF00672">
    <property type="entry name" value="HAMP"/>
    <property type="match status" value="1"/>
</dbReference>
<evidence type="ECO:0000256" key="6">
    <source>
        <dbReference type="ARBA" id="ARBA00022777"/>
    </source>
</evidence>
<dbReference type="InterPro" id="IPR005467">
    <property type="entry name" value="His_kinase_dom"/>
</dbReference>
<dbReference type="GO" id="GO:0016036">
    <property type="term" value="P:cellular response to phosphate starvation"/>
    <property type="evidence" value="ECO:0007669"/>
    <property type="project" value="TreeGrafter"/>
</dbReference>
<dbReference type="CDD" id="cd00082">
    <property type="entry name" value="HisKA"/>
    <property type="match status" value="1"/>
</dbReference>
<keyword evidence="4" id="KW-0597">Phosphoprotein</keyword>
<keyword evidence="9" id="KW-1133">Transmembrane helix</keyword>
<dbReference type="SUPFAM" id="SSF158472">
    <property type="entry name" value="HAMP domain-like"/>
    <property type="match status" value="1"/>
</dbReference>
<evidence type="ECO:0000259" key="10">
    <source>
        <dbReference type="PROSITE" id="PS50109"/>
    </source>
</evidence>
<evidence type="ECO:0000256" key="4">
    <source>
        <dbReference type="ARBA" id="ARBA00022553"/>
    </source>
</evidence>
<dbReference type="Gene3D" id="1.10.287.130">
    <property type="match status" value="1"/>
</dbReference>
<dbReference type="InterPro" id="IPR003661">
    <property type="entry name" value="HisK_dim/P_dom"/>
</dbReference>
<dbReference type="SUPFAM" id="SSF47384">
    <property type="entry name" value="Homodimeric domain of signal transducing histidine kinase"/>
    <property type="match status" value="1"/>
</dbReference>
<dbReference type="InterPro" id="IPR003660">
    <property type="entry name" value="HAMP_dom"/>
</dbReference>
<dbReference type="PANTHER" id="PTHR45453:SF1">
    <property type="entry name" value="PHOSPHATE REGULON SENSOR PROTEIN PHOR"/>
    <property type="match status" value="1"/>
</dbReference>
<comment type="catalytic activity">
    <reaction evidence="1">
        <text>ATP + protein L-histidine = ADP + protein N-phospho-L-histidine.</text>
        <dbReference type="EC" id="2.7.13.3"/>
    </reaction>
</comment>
<protein>
    <recommendedName>
        <fullName evidence="3">histidine kinase</fullName>
        <ecNumber evidence="3">2.7.13.3</ecNumber>
    </recommendedName>
</protein>
<keyword evidence="9" id="KW-0472">Membrane</keyword>